<comment type="caution">
    <text evidence="1">The sequence shown here is derived from an EMBL/GenBank/DDBJ whole genome shotgun (WGS) entry which is preliminary data.</text>
</comment>
<gene>
    <name evidence="1" type="ORF">GEV02_25130</name>
</gene>
<evidence type="ECO:0000313" key="2">
    <source>
        <dbReference type="Proteomes" id="UP000440498"/>
    </source>
</evidence>
<organism evidence="1 2">
    <name type="scientific">Rugamonas aquatica</name>
    <dbReference type="NCBI Taxonomy" id="2743357"/>
    <lineage>
        <taxon>Bacteria</taxon>
        <taxon>Pseudomonadati</taxon>
        <taxon>Pseudomonadota</taxon>
        <taxon>Betaproteobacteria</taxon>
        <taxon>Burkholderiales</taxon>
        <taxon>Oxalobacteraceae</taxon>
        <taxon>Telluria group</taxon>
        <taxon>Rugamonas</taxon>
    </lineage>
</organism>
<sequence>MKIYDVEIPADLEIPELDDKTRAELEATLAEIRRYRREEEQRLAASPLRDWQPAVVRFKECPPPSPPSIDVEALRRMPPKLRAIFVFAHRDDVTY</sequence>
<reference evidence="1 2" key="1">
    <citation type="submission" date="2019-10" db="EMBL/GenBank/DDBJ databases">
        <title>Two novel species isolated from a subtropical stream in China.</title>
        <authorList>
            <person name="Lu H."/>
        </authorList>
    </citation>
    <scope>NUCLEOTIDE SEQUENCE [LARGE SCALE GENOMIC DNA]</scope>
    <source>
        <strain evidence="1 2">FT29W</strain>
    </source>
</reference>
<dbReference type="Proteomes" id="UP000440498">
    <property type="component" value="Unassembled WGS sequence"/>
</dbReference>
<protein>
    <submittedName>
        <fullName evidence="1">Uncharacterized protein</fullName>
    </submittedName>
</protein>
<evidence type="ECO:0000313" key="1">
    <source>
        <dbReference type="EMBL" id="MQA41433.1"/>
    </source>
</evidence>
<keyword evidence="2" id="KW-1185">Reference proteome</keyword>
<dbReference type="AlphaFoldDB" id="A0A6A7N8P5"/>
<dbReference type="RefSeq" id="WP_152840673.1">
    <property type="nucleotide sequence ID" value="NZ_WHUG01000013.1"/>
</dbReference>
<accession>A0A6A7N8P5</accession>
<dbReference type="EMBL" id="WHUG01000013">
    <property type="protein sequence ID" value="MQA41433.1"/>
    <property type="molecule type" value="Genomic_DNA"/>
</dbReference>
<name>A0A6A7N8P5_9BURK</name>
<proteinExistence type="predicted"/>